<name>A0A0N4X9C9_HAEPC</name>
<dbReference type="WBParaSite" id="HPLM_0002097101-mRNA-1">
    <property type="protein sequence ID" value="HPLM_0002097101-mRNA-1"/>
    <property type="gene ID" value="HPLM_0002097101"/>
</dbReference>
<dbReference type="EMBL" id="UZAF01022768">
    <property type="protein sequence ID" value="VDO87053.1"/>
    <property type="molecule type" value="Genomic_DNA"/>
</dbReference>
<accession>A0A0N4X9C9</accession>
<keyword evidence="2" id="KW-1185">Reference proteome</keyword>
<gene>
    <name evidence="1" type="ORF">HPLM_LOCUS20963</name>
</gene>
<evidence type="ECO:0000313" key="2">
    <source>
        <dbReference type="Proteomes" id="UP000268014"/>
    </source>
</evidence>
<dbReference type="OrthoDB" id="5890748at2759"/>
<reference evidence="1 2" key="2">
    <citation type="submission" date="2018-11" db="EMBL/GenBank/DDBJ databases">
        <authorList>
            <consortium name="Pathogen Informatics"/>
        </authorList>
    </citation>
    <scope>NUCLEOTIDE SEQUENCE [LARGE SCALE GENOMIC DNA]</scope>
    <source>
        <strain evidence="1 2">MHpl1</strain>
    </source>
</reference>
<dbReference type="OMA" id="QIKAGMF"/>
<dbReference type="AlphaFoldDB" id="A0A0N4X9C9"/>
<protein>
    <submittedName>
        <fullName evidence="3">RNA-binding protein</fullName>
    </submittedName>
</protein>
<proteinExistence type="predicted"/>
<sequence length="143" mass="16015">MDTHAIVFFTSSKTAAIVALSAINGGHRVNATVKVRWNKKIYLAKIVHISSKDECEKKIGDVTGDGKLVERFFTIGESSVTPQDGINTGKESNNGTTETMEQIKAGMFELMEQMMQMKRFMAGGFHDVVRRIRYALHKKMSRT</sequence>
<evidence type="ECO:0000313" key="1">
    <source>
        <dbReference type="EMBL" id="VDO87053.1"/>
    </source>
</evidence>
<organism evidence="3">
    <name type="scientific">Haemonchus placei</name>
    <name type="common">Barber's pole worm</name>
    <dbReference type="NCBI Taxonomy" id="6290"/>
    <lineage>
        <taxon>Eukaryota</taxon>
        <taxon>Metazoa</taxon>
        <taxon>Ecdysozoa</taxon>
        <taxon>Nematoda</taxon>
        <taxon>Chromadorea</taxon>
        <taxon>Rhabditida</taxon>
        <taxon>Rhabditina</taxon>
        <taxon>Rhabditomorpha</taxon>
        <taxon>Strongyloidea</taxon>
        <taxon>Trichostrongylidae</taxon>
        <taxon>Haemonchus</taxon>
    </lineage>
</organism>
<evidence type="ECO:0000313" key="3">
    <source>
        <dbReference type="WBParaSite" id="HPLM_0002097101-mRNA-1"/>
    </source>
</evidence>
<dbReference type="Proteomes" id="UP000268014">
    <property type="component" value="Unassembled WGS sequence"/>
</dbReference>
<reference evidence="3" key="1">
    <citation type="submission" date="2017-02" db="UniProtKB">
        <authorList>
            <consortium name="WormBaseParasite"/>
        </authorList>
    </citation>
    <scope>IDENTIFICATION</scope>
</reference>